<protein>
    <submittedName>
        <fullName evidence="1">Uncharacterized protein</fullName>
    </submittedName>
</protein>
<reference evidence="1 2" key="1">
    <citation type="journal article" date="2018" name="Nat. Ecol. Evol.">
        <title>Shark genomes provide insights into elasmobranch evolution and the origin of vertebrates.</title>
        <authorList>
            <person name="Hara Y"/>
            <person name="Yamaguchi K"/>
            <person name="Onimaru K"/>
            <person name="Kadota M"/>
            <person name="Koyanagi M"/>
            <person name="Keeley SD"/>
            <person name="Tatsumi K"/>
            <person name="Tanaka K"/>
            <person name="Motone F"/>
            <person name="Kageyama Y"/>
            <person name="Nozu R"/>
            <person name="Adachi N"/>
            <person name="Nishimura O"/>
            <person name="Nakagawa R"/>
            <person name="Tanegashima C"/>
            <person name="Kiyatake I"/>
            <person name="Matsumoto R"/>
            <person name="Murakumo K"/>
            <person name="Nishida K"/>
            <person name="Terakita A"/>
            <person name="Kuratani S"/>
            <person name="Sato K"/>
            <person name="Hyodo S Kuraku.S."/>
        </authorList>
    </citation>
    <scope>NUCLEOTIDE SEQUENCE [LARGE SCALE GENOMIC DNA]</scope>
</reference>
<proteinExistence type="predicted"/>
<dbReference type="STRING" id="137246.A0A401U1Q8"/>
<comment type="caution">
    <text evidence="1">The sequence shown here is derived from an EMBL/GenBank/DDBJ whole genome shotgun (WGS) entry which is preliminary data.</text>
</comment>
<evidence type="ECO:0000313" key="1">
    <source>
        <dbReference type="EMBL" id="GCC48786.1"/>
    </source>
</evidence>
<feature type="non-terminal residue" evidence="1">
    <location>
        <position position="171"/>
    </location>
</feature>
<sequence>MTIPYGGTVDGVTYSYNGASVSRIDVTNFGNVGHQSGVTLDGQSINVESGATLDMSGGGVLSGAAFISGRGGSVNVLNTPLINANPATPVSKPSDKVYAILPGYASGYAPIAPENGAGDPAIGQQITVPAGVPGLPAGSYTLLPSNYALLPGAYRVELGAATRTPINGAVA</sequence>
<name>A0A401U1Q8_CHIPU</name>
<evidence type="ECO:0000313" key="2">
    <source>
        <dbReference type="Proteomes" id="UP000287033"/>
    </source>
</evidence>
<dbReference type="AlphaFoldDB" id="A0A401U1Q8"/>
<gene>
    <name evidence="1" type="ORF">chiPu_0033286</name>
</gene>
<organism evidence="1 2">
    <name type="scientific">Chiloscyllium punctatum</name>
    <name type="common">Brownbanded bambooshark</name>
    <name type="synonym">Hemiscyllium punctatum</name>
    <dbReference type="NCBI Taxonomy" id="137246"/>
    <lineage>
        <taxon>Eukaryota</taxon>
        <taxon>Metazoa</taxon>
        <taxon>Chordata</taxon>
        <taxon>Craniata</taxon>
        <taxon>Vertebrata</taxon>
        <taxon>Chondrichthyes</taxon>
        <taxon>Elasmobranchii</taxon>
        <taxon>Galeomorphii</taxon>
        <taxon>Galeoidea</taxon>
        <taxon>Orectolobiformes</taxon>
        <taxon>Hemiscylliidae</taxon>
        <taxon>Chiloscyllium</taxon>
    </lineage>
</organism>
<dbReference type="EMBL" id="BEZZ01259093">
    <property type="protein sequence ID" value="GCC48786.1"/>
    <property type="molecule type" value="Genomic_DNA"/>
</dbReference>
<dbReference type="OrthoDB" id="10630191at2759"/>
<keyword evidence="2" id="KW-1185">Reference proteome</keyword>
<accession>A0A401U1Q8</accession>
<dbReference type="Proteomes" id="UP000287033">
    <property type="component" value="Unassembled WGS sequence"/>
</dbReference>